<name>A0A974XYP6_9GAMM</name>
<organism evidence="1 2">
    <name type="scientific">Agrilutibacter solisilvae</name>
    <dbReference type="NCBI Taxonomy" id="2763317"/>
    <lineage>
        <taxon>Bacteria</taxon>
        <taxon>Pseudomonadati</taxon>
        <taxon>Pseudomonadota</taxon>
        <taxon>Gammaproteobacteria</taxon>
        <taxon>Lysobacterales</taxon>
        <taxon>Lysobacteraceae</taxon>
        <taxon>Agrilutibacter</taxon>
    </lineage>
</organism>
<dbReference type="RefSeq" id="WP_200616031.1">
    <property type="nucleotide sequence ID" value="NZ_CP071518.1"/>
</dbReference>
<dbReference type="Gene3D" id="1.25.10.10">
    <property type="entry name" value="Leucine-rich Repeat Variant"/>
    <property type="match status" value="1"/>
</dbReference>
<dbReference type="KEGG" id="lsf:I8J32_015405"/>
<dbReference type="EMBL" id="CP071518">
    <property type="protein sequence ID" value="QSX78073.1"/>
    <property type="molecule type" value="Genomic_DNA"/>
</dbReference>
<dbReference type="Pfam" id="PF13646">
    <property type="entry name" value="HEAT_2"/>
    <property type="match status" value="1"/>
</dbReference>
<dbReference type="SMART" id="SM00567">
    <property type="entry name" value="EZ_HEAT"/>
    <property type="match status" value="2"/>
</dbReference>
<reference evidence="1 2" key="1">
    <citation type="submission" date="2021-03" db="EMBL/GenBank/DDBJ databases">
        <title>Lysobacter sp. nov. isolated from soil of gangwondo yeongwol, south Korea.</title>
        <authorList>
            <person name="Kim K.R."/>
            <person name="Kim K.H."/>
            <person name="Jeon C.O."/>
        </authorList>
    </citation>
    <scope>NUCLEOTIDE SEQUENCE [LARGE SCALE GENOMIC DNA]</scope>
    <source>
        <strain evidence="1 2">R19</strain>
    </source>
</reference>
<gene>
    <name evidence="1" type="ORF">I8J32_015405</name>
</gene>
<keyword evidence="2" id="KW-1185">Reference proteome</keyword>
<accession>A0A974XYP6</accession>
<dbReference type="InterPro" id="IPR004155">
    <property type="entry name" value="PBS_lyase_HEAT"/>
</dbReference>
<evidence type="ECO:0000313" key="2">
    <source>
        <dbReference type="Proteomes" id="UP000639274"/>
    </source>
</evidence>
<proteinExistence type="predicted"/>
<dbReference type="AlphaFoldDB" id="A0A974XYP6"/>
<dbReference type="Proteomes" id="UP000639274">
    <property type="component" value="Chromosome"/>
</dbReference>
<dbReference type="InterPro" id="IPR011989">
    <property type="entry name" value="ARM-like"/>
</dbReference>
<sequence length="204" mass="22896">MGSWIDVHRWMLVMLARLTFNPVKEAWYPVDRSGRPDLRYYRDDLAHYVRLYEMYLDALRERRSQGRRLWTLRTHAQWGLIAKGPAAAGYAAALLRHAEASAREDGAAILGALVGDDAAVDVLVGALQVEQDLEARDAIVVALGRLRNRRALPALAALVEDEDGDGDTRWTAVESVGLIARRRFIGQVDPVGAAREWLRGREVR</sequence>
<dbReference type="InterPro" id="IPR016024">
    <property type="entry name" value="ARM-type_fold"/>
</dbReference>
<protein>
    <submittedName>
        <fullName evidence="1">HEAT repeat domain-containing protein</fullName>
    </submittedName>
</protein>
<dbReference type="SUPFAM" id="SSF48371">
    <property type="entry name" value="ARM repeat"/>
    <property type="match status" value="1"/>
</dbReference>
<evidence type="ECO:0000313" key="1">
    <source>
        <dbReference type="EMBL" id="QSX78073.1"/>
    </source>
</evidence>